<dbReference type="RefSeq" id="WP_138045251.1">
    <property type="nucleotide sequence ID" value="NZ_VBZC01000012.1"/>
</dbReference>
<evidence type="ECO:0008006" key="3">
    <source>
        <dbReference type="Google" id="ProtNLM"/>
    </source>
</evidence>
<protein>
    <recommendedName>
        <fullName evidence="3">DUF222 domain-containing protein</fullName>
    </recommendedName>
</protein>
<reference evidence="1 2" key="1">
    <citation type="submission" date="2019-05" db="EMBL/GenBank/DDBJ databases">
        <title>Streptomyces sp. NEAU-C151, a novel actinomycete isolated from soil.</title>
        <authorList>
            <person name="Han L."/>
            <person name="Jiang H."/>
        </authorList>
    </citation>
    <scope>NUCLEOTIDE SEQUENCE [LARGE SCALE GENOMIC DNA]</scope>
    <source>
        <strain evidence="1 2">NEAU-C151</strain>
    </source>
</reference>
<evidence type="ECO:0000313" key="1">
    <source>
        <dbReference type="EMBL" id="TLS45660.1"/>
    </source>
</evidence>
<dbReference type="AlphaFoldDB" id="A0A5R9FUU8"/>
<evidence type="ECO:0000313" key="2">
    <source>
        <dbReference type="Proteomes" id="UP000305906"/>
    </source>
</evidence>
<accession>A0A5R9FUU8</accession>
<gene>
    <name evidence="1" type="ORF">FE633_12850</name>
</gene>
<keyword evidence="2" id="KW-1185">Reference proteome</keyword>
<dbReference type="Proteomes" id="UP000305906">
    <property type="component" value="Unassembled WGS sequence"/>
</dbReference>
<dbReference type="EMBL" id="VBZC01000012">
    <property type="protein sequence ID" value="TLS45660.1"/>
    <property type="molecule type" value="Genomic_DNA"/>
</dbReference>
<organism evidence="1 2">
    <name type="scientific">Streptomyces montanus</name>
    <dbReference type="NCBI Taxonomy" id="2580423"/>
    <lineage>
        <taxon>Bacteria</taxon>
        <taxon>Bacillati</taxon>
        <taxon>Actinomycetota</taxon>
        <taxon>Actinomycetes</taxon>
        <taxon>Kitasatosporales</taxon>
        <taxon>Streptomycetaceae</taxon>
        <taxon>Streptomyces</taxon>
    </lineage>
</organism>
<sequence length="121" mass="12929">MYGETAANAKQRVIELLDAAGASPAEVHTLIAAIQAGAVEGAQGEVIELDTQSPSDSNDQVHEGWLRAVEAITDRLAHIADRTVRQARAKAVAEHRGGTRVLWVSPNSDAVSGRTGRRPRR</sequence>
<proteinExistence type="predicted"/>
<comment type="caution">
    <text evidence="1">The sequence shown here is derived from an EMBL/GenBank/DDBJ whole genome shotgun (WGS) entry which is preliminary data.</text>
</comment>
<name>A0A5R9FUU8_9ACTN</name>